<proteinExistence type="predicted"/>
<gene>
    <name evidence="2" type="ORF">Cabys_521</name>
</gene>
<keyword evidence="1" id="KW-0472">Membrane</keyword>
<keyword evidence="1" id="KW-0812">Transmembrane</keyword>
<reference evidence="2 3" key="1">
    <citation type="submission" date="2016-11" db="EMBL/GenBank/DDBJ databases">
        <title>Genomic analysis of Caldithrix abyssi and proposal of a novel bacterial phylum Caldithrichaeota.</title>
        <authorList>
            <person name="Kublanov I."/>
            <person name="Sigalova O."/>
            <person name="Gavrilov S."/>
            <person name="Lebedinsky A."/>
            <person name="Ivanova N."/>
            <person name="Daum C."/>
            <person name="Reddy T."/>
            <person name="Klenk H.P."/>
            <person name="Goker M."/>
            <person name="Reva O."/>
            <person name="Miroshnichenko M."/>
            <person name="Kyprides N."/>
            <person name="Woyke T."/>
            <person name="Gelfand M."/>
        </authorList>
    </citation>
    <scope>NUCLEOTIDE SEQUENCE [LARGE SCALE GENOMIC DNA]</scope>
    <source>
        <strain evidence="2 3">LF13</strain>
    </source>
</reference>
<name>A0A1J1C5V8_CALAY</name>
<feature type="transmembrane region" description="Helical" evidence="1">
    <location>
        <begin position="12"/>
        <end position="34"/>
    </location>
</feature>
<dbReference type="KEGG" id="caby:Cabys_521"/>
<evidence type="ECO:0000256" key="1">
    <source>
        <dbReference type="SAM" id="Phobius"/>
    </source>
</evidence>
<protein>
    <submittedName>
        <fullName evidence="2">Uncharacterized protein</fullName>
    </submittedName>
</protein>
<accession>A0A1J1C5V8</accession>
<sequence>MGFSVTNFISDFMFRISGSWGYFFEFISFTKFYYSDYFKIALTFWR</sequence>
<dbReference type="Proteomes" id="UP000183868">
    <property type="component" value="Chromosome"/>
</dbReference>
<organism evidence="2 3">
    <name type="scientific">Caldithrix abyssi DSM 13497</name>
    <dbReference type="NCBI Taxonomy" id="880073"/>
    <lineage>
        <taxon>Bacteria</taxon>
        <taxon>Pseudomonadati</taxon>
        <taxon>Calditrichota</taxon>
        <taxon>Calditrichia</taxon>
        <taxon>Calditrichales</taxon>
        <taxon>Calditrichaceae</taxon>
        <taxon>Caldithrix</taxon>
    </lineage>
</organism>
<evidence type="ECO:0000313" key="3">
    <source>
        <dbReference type="Proteomes" id="UP000183868"/>
    </source>
</evidence>
<keyword evidence="1" id="KW-1133">Transmembrane helix</keyword>
<evidence type="ECO:0000313" key="2">
    <source>
        <dbReference type="EMBL" id="APF17272.1"/>
    </source>
</evidence>
<dbReference type="AlphaFoldDB" id="A0A1J1C5V8"/>
<dbReference type="EMBL" id="CP018099">
    <property type="protein sequence ID" value="APF17272.1"/>
    <property type="molecule type" value="Genomic_DNA"/>
</dbReference>